<sequence length="2440" mass="268696">MALRLPGGVSSPEGLWDLLINKRDGRSPIPSNRYNVEAFHGPRARKGEVASQHGYFLDDSLEHLDASFFAMSKAEISQLDPQQKLLLEVVYECMESAGQSNWRGSKVGCYVGVFGEDWLDLCNKDTQSFDMYRISGTGDFAISNRISYEYDLKGPSMTIRTGCSSALVGLDEACQALANGHCTSAIVAGTNIIISPTMSQHMTQQGVLSAEGSCKTFDATADGYARGEAINAVYIKKLNDALRDGDPIRAVIRSTFQNCDGKTAGLTNPSSQAHEDMMRTAYSQAQLPVSRTAYVECHGTGTAVGDPLETVAIGKVFGGSGVYIGSVKPNVGHSEGASGITSLIKAVLALEHRTIPPNIKFSTPNPKIPFKEANLKVPVEPTLWPVDRAERVSVNSFGIGGANAHVILDSAASFLGAWTERHAQATGPRAASAPHLLALSANTPDSLRRRVTNIQQFLESRFDALNDIAHTLAYRREHLPYRAFGVVTEKKLLKFSSFQKRPRTCPAVNFVFTGQGAQWAGMGVELMATFPSFHDDMLYLNSVLHTLPDGPSWSLLEELGAGKDSSRINKAELSQPLCTALQIGLVNLLARWGIIPSAVVGHSSGEIAAAYASKAISAEAAIVIAYYRGMVTRTKTCAGAMAAIGLGREEVARFLVDGVVVACENSPKSVTLSGDAEKLDQVMTIMKKDLPDVFCRHLKVEMAYHSHHMGEFGEQYESLMEPHIHSEVPSARFYSSIYGKVITDAGRLDAPYWRANMENPVLFFTAINSILDATQTESSIFLEVGPHSALAGPLRQIFQHKQPTVTPTYISTLARSEDQVHSILSTAGQLFQQGLAVDFNAINGPGIVLTDLPSYPWQHDTNYWKESRVTQNWRLRVFPHHELLGSRILESSDIEPSWRNVLHLDSVPWLRDHKIIEDIVFPAAGYIATIGEAIRQLTGAKEYSIKRLVVKSAFVMHEGQSSELVTSLKPVSLTDSLDSSWFDFTIASHDGVKWTKHCVGQARGGSTQPMTSRSIDVHPRTVQSNVWYPAMKRIGLNYGPCFRGLRDITAHPVQPVATANVQHDPEEHNSVYATHPTIIDQILQLFTVAMSNGLARRLGKLAIPAVIGELYVGECGTSIEMGVEAQLTPKGAIHGSAFATSNGRLVLSLTESTFNPLETDGAGPGDQDNLAAVRLEWRPDINFVPAAELIRPRGNKNESILLVERVAVLCMIETASRIASFDVASEHLQKFRSWLEMEVARMANGQYNIVPEAKAWTRVSSEERLKLLSQAQAHAFAKDDSSSVASTIQSILDNCDDIFHDRVSGIELLLPNNGLASIYTFYQEMVDFSDYFELLGHSQPTMRVLEVGAGTGGTTSWILKALQTAEGARLYSKYHYTDISAGFFPTAKEKFKQYTGIEYSVLDIAKDVVEQGFEPGTYDVVVASNVLHATPSLHKTLTNVRKLLAPGGRLFLQELSPNLRWTNYIMGILPGWWLGEADSRPNEPFVSPSRWNEELRAAGFSGVDSLVYDNAEPLQINANIFSTVFEAQTQPEREISLLYYAEKSAAAHEIAEHFVQQGYAVNWQTIDQGPNMDQTTVVLLDLDRPFLYNMSADDWTSIQTFFSHCSAQYSHIIWVTQAVQVHCSNPSYGLLPGFARSLRSELSLDFATFEIDRFGTEAWKALVGLADGFQQRRRKETLGPEYEYAFFDGKIHTSRFHWISSIEDNDQNEMTEPEARLEIGKYGLLGSLTWKDFEKEGVLQGDEVEVQVRSVGLNFRDVLVSLGIVDGPNHKLGLEGSGVITRTAPGVDRLSVGDRVFICDRGCLSTKMVTSAKLCARLPDALSFEDAATMPCVYSTVIHSLVNLGGLEDGQTVLIHSACGGVGIAAIQICRMLGAEIFATVGSEEKVQYLIDTFRIPRDRIFDSRSSSFLPDLMRETNGKGVDLVLNSLSGELLHASWKCVAPFGKMLEIGKRDFIGHAQLSMDVFEANRSFWGIDLAQLIEERPQTCQRLLEQCLTYYRQGGIEPIRPVKVFQATQTVDAFRYMQSGQHLGKIVINMPESMQELQTQARPQEIRFSANASYLLVGGLGGLGRAVSTWMVERGARSFVYLSRSAGSTADDKIFFKELEAQGCEAVAIAGSVTSEDDVKSAIALAEKPISGIIQLSMVLRDQNFLKMNHEDWETPLSSKVHGTWNLHNAFQDTKLDFFLLFSSLSGIVGQWGQSNYAASNTFLDSFVQYRHSLGLPASVIDVGVMEDIGYVSQNAAVLEMFRSYSMHGLKESDLLRAIEISITRSIPGLRTAGRYCNLGQLTTGLASRKSIMDSSNRAVWKHDVRMALYRNREPEKQSSSSTASEGLKDFLASIAATPAMLDEKENADFLTQEIGKRIRSFMIQSDEEVDIKMSLSDMGVDSLVSIEIRNWWRMGLGLEISVLEIMSAGSIERLGAIALESLRYKNVPKDG</sequence>
<reference evidence="12 13" key="1">
    <citation type="submission" date="2016-05" db="EMBL/GenBank/DDBJ databases">
        <title>Comparative analysis of secretome profiles of manganese(II)-oxidizing ascomycete fungi.</title>
        <authorList>
            <consortium name="DOE Joint Genome Institute"/>
            <person name="Zeiner C.A."/>
            <person name="Purvine S.O."/>
            <person name="Zink E.M."/>
            <person name="Wu S."/>
            <person name="Pasa-Tolic L."/>
            <person name="Chaput D.L."/>
            <person name="Haridas S."/>
            <person name="Grigoriev I.V."/>
            <person name="Santelli C.M."/>
            <person name="Hansel C.M."/>
        </authorList>
    </citation>
    <scope>NUCLEOTIDE SEQUENCE [LARGE SCALE GENOMIC DNA]</scope>
    <source>
        <strain evidence="12 13">AP3s5-JAC2a</strain>
    </source>
</reference>
<evidence type="ECO:0000256" key="8">
    <source>
        <dbReference type="PROSITE-ProRule" id="PRU01363"/>
    </source>
</evidence>
<dbReference type="SMART" id="SM00825">
    <property type="entry name" value="PKS_KS"/>
    <property type="match status" value="1"/>
</dbReference>
<feature type="region of interest" description="N-terminal hotdog fold" evidence="8">
    <location>
        <begin position="881"/>
        <end position="1009"/>
    </location>
</feature>
<feature type="active site" description="Proton acceptor; for dehydratase activity" evidence="8">
    <location>
        <position position="913"/>
    </location>
</feature>
<dbReference type="GO" id="GO:0032259">
    <property type="term" value="P:methylation"/>
    <property type="evidence" value="ECO:0007669"/>
    <property type="project" value="UniProtKB-KW"/>
</dbReference>
<dbReference type="InterPro" id="IPR029063">
    <property type="entry name" value="SAM-dependent_MTases_sf"/>
</dbReference>
<dbReference type="Pfam" id="PF08240">
    <property type="entry name" value="ADH_N"/>
    <property type="match status" value="1"/>
</dbReference>
<dbReference type="InterPro" id="IPR013968">
    <property type="entry name" value="PKS_KR"/>
</dbReference>
<dbReference type="Pfam" id="PF08242">
    <property type="entry name" value="Methyltransf_12"/>
    <property type="match status" value="1"/>
</dbReference>
<dbReference type="Pfam" id="PF08659">
    <property type="entry name" value="KR"/>
    <property type="match status" value="1"/>
</dbReference>
<keyword evidence="5" id="KW-0521">NADP</keyword>
<dbReference type="InterPro" id="IPR050091">
    <property type="entry name" value="PKS_NRPS_Biosynth_Enz"/>
</dbReference>
<evidence type="ECO:0000256" key="1">
    <source>
        <dbReference type="ARBA" id="ARBA00022450"/>
    </source>
</evidence>
<dbReference type="SUPFAM" id="SSF52151">
    <property type="entry name" value="FabD/lysophospholipase-like"/>
    <property type="match status" value="1"/>
</dbReference>
<dbReference type="Pfam" id="PF23297">
    <property type="entry name" value="ACP_SdgA_C"/>
    <property type="match status" value="1"/>
</dbReference>
<dbReference type="InterPro" id="IPR036736">
    <property type="entry name" value="ACP-like_sf"/>
</dbReference>
<keyword evidence="1" id="KW-0596">Phosphopantetheine</keyword>
<feature type="domain" description="Ketosynthase family 3 (KS3)" evidence="10">
    <location>
        <begin position="1"/>
        <end position="410"/>
    </location>
</feature>
<dbReference type="SMART" id="SM00823">
    <property type="entry name" value="PKS_PP"/>
    <property type="match status" value="1"/>
</dbReference>
<evidence type="ECO:0000313" key="12">
    <source>
        <dbReference type="EMBL" id="OAG03683.1"/>
    </source>
</evidence>
<dbReference type="InterPro" id="IPR009081">
    <property type="entry name" value="PP-bd_ACP"/>
</dbReference>
<dbReference type="SUPFAM" id="SSF47336">
    <property type="entry name" value="ACP-like"/>
    <property type="match status" value="1"/>
</dbReference>
<keyword evidence="7" id="KW-0012">Acyltransferase</keyword>
<dbReference type="PROSITE" id="PS52019">
    <property type="entry name" value="PKS_MFAS_DH"/>
    <property type="match status" value="1"/>
</dbReference>
<dbReference type="SUPFAM" id="SSF55048">
    <property type="entry name" value="Probable ACP-binding domain of malonyl-CoA ACP transacylase"/>
    <property type="match status" value="1"/>
</dbReference>
<dbReference type="GO" id="GO:0031177">
    <property type="term" value="F:phosphopantetheine binding"/>
    <property type="evidence" value="ECO:0007669"/>
    <property type="project" value="InterPro"/>
</dbReference>
<organism evidence="12 13">
    <name type="scientific">Paraphaeosphaeria sporulosa</name>
    <dbReference type="NCBI Taxonomy" id="1460663"/>
    <lineage>
        <taxon>Eukaryota</taxon>
        <taxon>Fungi</taxon>
        <taxon>Dikarya</taxon>
        <taxon>Ascomycota</taxon>
        <taxon>Pezizomycotina</taxon>
        <taxon>Dothideomycetes</taxon>
        <taxon>Pleosporomycetidae</taxon>
        <taxon>Pleosporales</taxon>
        <taxon>Massarineae</taxon>
        <taxon>Didymosphaeriaceae</taxon>
        <taxon>Paraphaeosphaeria</taxon>
    </lineage>
</organism>
<dbReference type="SMART" id="SM00829">
    <property type="entry name" value="PKS_ER"/>
    <property type="match status" value="1"/>
</dbReference>
<dbReference type="GO" id="GO:0016491">
    <property type="term" value="F:oxidoreductase activity"/>
    <property type="evidence" value="ECO:0007669"/>
    <property type="project" value="InterPro"/>
</dbReference>
<dbReference type="InterPro" id="IPR057326">
    <property type="entry name" value="KR_dom"/>
</dbReference>
<dbReference type="SUPFAM" id="SSF53901">
    <property type="entry name" value="Thiolase-like"/>
    <property type="match status" value="1"/>
</dbReference>
<dbReference type="GO" id="GO:0006633">
    <property type="term" value="P:fatty acid biosynthetic process"/>
    <property type="evidence" value="ECO:0007669"/>
    <property type="project" value="TreeGrafter"/>
</dbReference>
<evidence type="ECO:0000256" key="7">
    <source>
        <dbReference type="ARBA" id="ARBA00023315"/>
    </source>
</evidence>
<keyword evidence="13" id="KW-1185">Reference proteome</keyword>
<dbReference type="InterPro" id="IPR011032">
    <property type="entry name" value="GroES-like_sf"/>
</dbReference>
<dbReference type="GeneID" id="28759136"/>
<dbReference type="RefSeq" id="XP_018034048.1">
    <property type="nucleotide sequence ID" value="XM_018175650.1"/>
</dbReference>
<dbReference type="Gene3D" id="3.40.47.10">
    <property type="match status" value="1"/>
</dbReference>
<dbReference type="Gene3D" id="1.10.1200.10">
    <property type="entry name" value="ACP-like"/>
    <property type="match status" value="1"/>
</dbReference>
<dbReference type="InterPro" id="IPR036291">
    <property type="entry name" value="NAD(P)-bd_dom_sf"/>
</dbReference>
<dbReference type="InterPro" id="IPR020807">
    <property type="entry name" value="PKS_DH"/>
</dbReference>
<dbReference type="InterPro" id="IPR049552">
    <property type="entry name" value="PKS_DH_N"/>
</dbReference>
<dbReference type="InterPro" id="IPR049551">
    <property type="entry name" value="PKS_DH_C"/>
</dbReference>
<dbReference type="Pfam" id="PF00698">
    <property type="entry name" value="Acyl_transf_1"/>
    <property type="match status" value="1"/>
</dbReference>
<dbReference type="SMART" id="SM00827">
    <property type="entry name" value="PKS_AT"/>
    <property type="match status" value="1"/>
</dbReference>
<dbReference type="PROSITE" id="PS50075">
    <property type="entry name" value="CARRIER"/>
    <property type="match status" value="1"/>
</dbReference>
<evidence type="ECO:0000259" key="9">
    <source>
        <dbReference type="PROSITE" id="PS50075"/>
    </source>
</evidence>
<dbReference type="InterPro" id="IPR013154">
    <property type="entry name" value="ADH-like_N"/>
</dbReference>
<dbReference type="FunFam" id="3.40.50.720:FF:000209">
    <property type="entry name" value="Polyketide synthase Pks12"/>
    <property type="match status" value="1"/>
</dbReference>
<dbReference type="InterPro" id="IPR016036">
    <property type="entry name" value="Malonyl_transacylase_ACP-bd"/>
</dbReference>
<evidence type="ECO:0000259" key="11">
    <source>
        <dbReference type="PROSITE" id="PS52019"/>
    </source>
</evidence>
<dbReference type="GO" id="GO:0004312">
    <property type="term" value="F:fatty acid synthase activity"/>
    <property type="evidence" value="ECO:0007669"/>
    <property type="project" value="TreeGrafter"/>
</dbReference>
<dbReference type="Pfam" id="PF16197">
    <property type="entry name" value="KAsynt_C_assoc"/>
    <property type="match status" value="1"/>
</dbReference>
<feature type="active site" description="Proton donor; for dehydratase activity" evidence="8">
    <location>
        <position position="1080"/>
    </location>
</feature>
<dbReference type="SMART" id="SM00822">
    <property type="entry name" value="PKS_KR"/>
    <property type="match status" value="1"/>
</dbReference>
<evidence type="ECO:0000313" key="13">
    <source>
        <dbReference type="Proteomes" id="UP000077069"/>
    </source>
</evidence>
<dbReference type="GO" id="GO:0008168">
    <property type="term" value="F:methyltransferase activity"/>
    <property type="evidence" value="ECO:0007669"/>
    <property type="project" value="UniProtKB-KW"/>
</dbReference>
<dbReference type="InterPro" id="IPR013217">
    <property type="entry name" value="Methyltransf_12"/>
</dbReference>
<dbReference type="InterPro" id="IPR014030">
    <property type="entry name" value="Ketoacyl_synth_N"/>
</dbReference>
<dbReference type="CDD" id="cd00833">
    <property type="entry name" value="PKS"/>
    <property type="match status" value="1"/>
</dbReference>
<feature type="domain" description="PKS/mFAS DH" evidence="11">
    <location>
        <begin position="881"/>
        <end position="1163"/>
    </location>
</feature>
<dbReference type="InterPro" id="IPR001227">
    <property type="entry name" value="Ac_transferase_dom_sf"/>
</dbReference>
<evidence type="ECO:0000256" key="4">
    <source>
        <dbReference type="ARBA" id="ARBA00022679"/>
    </source>
</evidence>
<dbReference type="Gene3D" id="3.90.180.10">
    <property type="entry name" value="Medium-chain alcohol dehydrogenases, catalytic domain"/>
    <property type="match status" value="1"/>
</dbReference>
<dbReference type="Gene3D" id="3.30.70.3290">
    <property type="match status" value="1"/>
</dbReference>
<dbReference type="Gene3D" id="3.40.50.720">
    <property type="entry name" value="NAD(P)-binding Rossmann-like Domain"/>
    <property type="match status" value="2"/>
</dbReference>
<accession>A0A177C7Q6</accession>
<feature type="non-terminal residue" evidence="12">
    <location>
        <position position="2440"/>
    </location>
</feature>
<proteinExistence type="predicted"/>
<evidence type="ECO:0000259" key="10">
    <source>
        <dbReference type="PROSITE" id="PS52004"/>
    </source>
</evidence>
<dbReference type="EMBL" id="KV441554">
    <property type="protein sequence ID" value="OAG03683.1"/>
    <property type="molecule type" value="Genomic_DNA"/>
</dbReference>
<dbReference type="PANTHER" id="PTHR43775">
    <property type="entry name" value="FATTY ACID SYNTHASE"/>
    <property type="match status" value="1"/>
</dbReference>
<dbReference type="SUPFAM" id="SSF51735">
    <property type="entry name" value="NAD(P)-binding Rossmann-fold domains"/>
    <property type="match status" value="2"/>
</dbReference>
<feature type="region of interest" description="C-terminal hotdog fold" evidence="8">
    <location>
        <begin position="1019"/>
        <end position="1163"/>
    </location>
</feature>
<dbReference type="InterPro" id="IPR032821">
    <property type="entry name" value="PKS_assoc"/>
</dbReference>
<dbReference type="InterPro" id="IPR020843">
    <property type="entry name" value="ER"/>
</dbReference>
<dbReference type="SUPFAM" id="SSF53335">
    <property type="entry name" value="S-adenosyl-L-methionine-dependent methyltransferases"/>
    <property type="match status" value="1"/>
</dbReference>
<dbReference type="InterPro" id="IPR014043">
    <property type="entry name" value="Acyl_transferase_dom"/>
</dbReference>
<dbReference type="Pfam" id="PF00109">
    <property type="entry name" value="ketoacyl-synt"/>
    <property type="match status" value="1"/>
</dbReference>
<dbReference type="CDD" id="cd02440">
    <property type="entry name" value="AdoMet_MTases"/>
    <property type="match status" value="1"/>
</dbReference>
<keyword evidence="4 12" id="KW-0808">Transferase</keyword>
<keyword evidence="3" id="KW-0489">Methyltransferase</keyword>
<name>A0A177C7Q6_9PLEO</name>
<dbReference type="Proteomes" id="UP000077069">
    <property type="component" value="Unassembled WGS sequence"/>
</dbReference>
<dbReference type="Pfam" id="PF21089">
    <property type="entry name" value="PKS_DH_N"/>
    <property type="match status" value="1"/>
</dbReference>
<keyword evidence="2" id="KW-0597">Phosphoprotein</keyword>
<dbReference type="InterPro" id="IPR016039">
    <property type="entry name" value="Thiolase-like"/>
</dbReference>
<dbReference type="PROSITE" id="PS52004">
    <property type="entry name" value="KS3_2"/>
    <property type="match status" value="1"/>
</dbReference>
<feature type="domain" description="Carrier" evidence="9">
    <location>
        <begin position="2355"/>
        <end position="2431"/>
    </location>
</feature>
<evidence type="ECO:0000256" key="5">
    <source>
        <dbReference type="ARBA" id="ARBA00022857"/>
    </source>
</evidence>
<dbReference type="InterPro" id="IPR020841">
    <property type="entry name" value="PKS_Beta-ketoAc_synthase_dom"/>
</dbReference>
<dbReference type="Gene3D" id="3.40.366.10">
    <property type="entry name" value="Malonyl-Coenzyme A Acyl Carrier Protein, domain 2"/>
    <property type="match status" value="1"/>
</dbReference>
<dbReference type="InterPro" id="IPR049900">
    <property type="entry name" value="PKS_mFAS_DH"/>
</dbReference>
<evidence type="ECO:0000256" key="2">
    <source>
        <dbReference type="ARBA" id="ARBA00022553"/>
    </source>
</evidence>
<dbReference type="Pfam" id="PF13602">
    <property type="entry name" value="ADH_zinc_N_2"/>
    <property type="match status" value="1"/>
</dbReference>
<protein>
    <submittedName>
        <fullName evidence="12">Fatty acid synthase S-acetyltransferase</fullName>
    </submittedName>
</protein>
<evidence type="ECO:0000256" key="6">
    <source>
        <dbReference type="ARBA" id="ARBA00023268"/>
    </source>
</evidence>
<dbReference type="PANTHER" id="PTHR43775:SF49">
    <property type="entry name" value="SYNTHASE, PUTATIVE (JCVI)-RELATED"/>
    <property type="match status" value="1"/>
</dbReference>
<dbReference type="Pfam" id="PF14765">
    <property type="entry name" value="PS-DH"/>
    <property type="match status" value="1"/>
</dbReference>
<dbReference type="CDD" id="cd05195">
    <property type="entry name" value="enoyl_red"/>
    <property type="match status" value="1"/>
</dbReference>
<gene>
    <name evidence="12" type="ORF">CC84DRAFT_1123105</name>
</gene>
<dbReference type="OrthoDB" id="329835at2759"/>
<dbReference type="InterPro" id="IPR042104">
    <property type="entry name" value="PKS_dehydratase_sf"/>
</dbReference>
<dbReference type="Gene3D" id="3.10.129.110">
    <property type="entry name" value="Polyketide synthase dehydratase"/>
    <property type="match status" value="1"/>
</dbReference>
<dbReference type="InParanoid" id="A0A177C7Q6"/>
<dbReference type="SMART" id="SM00826">
    <property type="entry name" value="PKS_DH"/>
    <property type="match status" value="1"/>
</dbReference>
<dbReference type="GO" id="GO:1901336">
    <property type="term" value="P:lactone biosynthetic process"/>
    <property type="evidence" value="ECO:0007669"/>
    <property type="project" value="UniProtKB-ARBA"/>
</dbReference>
<dbReference type="GO" id="GO:0044550">
    <property type="term" value="P:secondary metabolite biosynthetic process"/>
    <property type="evidence" value="ECO:0007669"/>
    <property type="project" value="TreeGrafter"/>
</dbReference>
<dbReference type="Gene3D" id="3.40.50.150">
    <property type="entry name" value="Vaccinia Virus protein VP39"/>
    <property type="match status" value="1"/>
</dbReference>
<dbReference type="InterPro" id="IPR016035">
    <property type="entry name" value="Acyl_Trfase/lysoPLipase"/>
</dbReference>
<dbReference type="SUPFAM" id="SSF50129">
    <property type="entry name" value="GroES-like"/>
    <property type="match status" value="1"/>
</dbReference>
<dbReference type="InterPro" id="IPR014031">
    <property type="entry name" value="Ketoacyl_synth_C"/>
</dbReference>
<dbReference type="STRING" id="1460663.A0A177C7Q6"/>
<dbReference type="Pfam" id="PF02801">
    <property type="entry name" value="Ketoacyl-synt_C"/>
    <property type="match status" value="1"/>
</dbReference>
<dbReference type="InterPro" id="IPR020806">
    <property type="entry name" value="PKS_PP-bd"/>
</dbReference>
<keyword evidence="6" id="KW-0511">Multifunctional enzyme</keyword>
<evidence type="ECO:0000256" key="3">
    <source>
        <dbReference type="ARBA" id="ARBA00022603"/>
    </source>
</evidence>